<dbReference type="KEGG" id="sge:DWG14_03906"/>
<dbReference type="SUPFAM" id="SSF54427">
    <property type="entry name" value="NTF2-like"/>
    <property type="match status" value="1"/>
</dbReference>
<proteinExistence type="predicted"/>
<feature type="region of interest" description="Disordered" evidence="1">
    <location>
        <begin position="1"/>
        <end position="21"/>
    </location>
</feature>
<dbReference type="InterPro" id="IPR032710">
    <property type="entry name" value="NTF2-like_dom_sf"/>
</dbReference>
<name>A0AAI8PNV5_9ACTN</name>
<dbReference type="InterPro" id="IPR037401">
    <property type="entry name" value="SnoaL-like"/>
</dbReference>
<sequence>MENFYRPLTRTPSHQAREPAPGRLSVAGCRLVRMTDLRKTVENFWAFAEARDWSAFADTLAEDVVYTLPQTRERISGQARYTEFNREYPGDWHVRIERIVAEPSQVVTWTHFTVGLEEMYAVSFFTGDASGRISAVTDFWPEPYEPPAGRDHLTERY</sequence>
<evidence type="ECO:0000259" key="2">
    <source>
        <dbReference type="Pfam" id="PF12680"/>
    </source>
</evidence>
<dbReference type="Gene3D" id="3.10.450.50">
    <property type="match status" value="1"/>
</dbReference>
<dbReference type="AlphaFoldDB" id="A0AAI8PNV5"/>
<dbReference type="Pfam" id="PF12680">
    <property type="entry name" value="SnoaL_2"/>
    <property type="match status" value="1"/>
</dbReference>
<dbReference type="Proteomes" id="UP000265765">
    <property type="component" value="Chromosome"/>
</dbReference>
<dbReference type="EMBL" id="CP032427">
    <property type="protein sequence ID" value="AYC39664.1"/>
    <property type="molecule type" value="Genomic_DNA"/>
</dbReference>
<evidence type="ECO:0000313" key="4">
    <source>
        <dbReference type="Proteomes" id="UP000265765"/>
    </source>
</evidence>
<gene>
    <name evidence="3" type="ORF">DWG14_03906</name>
</gene>
<protein>
    <recommendedName>
        <fullName evidence="2">SnoaL-like domain-containing protein</fullName>
    </recommendedName>
</protein>
<feature type="domain" description="SnoaL-like" evidence="2">
    <location>
        <begin position="41"/>
        <end position="127"/>
    </location>
</feature>
<evidence type="ECO:0000313" key="3">
    <source>
        <dbReference type="EMBL" id="AYC39664.1"/>
    </source>
</evidence>
<reference evidence="3 4" key="1">
    <citation type="submission" date="2018-09" db="EMBL/GenBank/DDBJ databases">
        <title>Production of Trimethoprim by Streptomyces sp. 3E-1.</title>
        <authorList>
            <person name="Kang H.J."/>
            <person name="Kim S.B."/>
        </authorList>
    </citation>
    <scope>NUCLEOTIDE SEQUENCE [LARGE SCALE GENOMIC DNA]</scope>
    <source>
        <strain evidence="3 4">3E-1</strain>
    </source>
</reference>
<evidence type="ECO:0000256" key="1">
    <source>
        <dbReference type="SAM" id="MobiDB-lite"/>
    </source>
</evidence>
<accession>A0AAI8PNV5</accession>
<organism evidence="3 4">
    <name type="scientific">Streptomyces griseorubiginosus</name>
    <dbReference type="NCBI Taxonomy" id="67304"/>
    <lineage>
        <taxon>Bacteria</taxon>
        <taxon>Bacillati</taxon>
        <taxon>Actinomycetota</taxon>
        <taxon>Actinomycetes</taxon>
        <taxon>Kitasatosporales</taxon>
        <taxon>Streptomycetaceae</taxon>
        <taxon>Streptomyces</taxon>
    </lineage>
</organism>